<dbReference type="EMBL" id="MGDJ01000005">
    <property type="protein sequence ID" value="OGL54251.1"/>
    <property type="molecule type" value="Genomic_DNA"/>
</dbReference>
<dbReference type="AlphaFoldDB" id="A0A1F7SKF5"/>
<dbReference type="Proteomes" id="UP000185874">
    <property type="component" value="Unassembled WGS sequence"/>
</dbReference>
<comment type="caution">
    <text evidence="1">The sequence shown here is derived from an EMBL/GenBank/DDBJ whole genome shotgun (WGS) entry which is preliminary data.</text>
</comment>
<evidence type="ECO:0000313" key="1">
    <source>
        <dbReference type="EMBL" id="OGL54251.1"/>
    </source>
</evidence>
<evidence type="ECO:0008006" key="3">
    <source>
        <dbReference type="Google" id="ProtNLM"/>
    </source>
</evidence>
<gene>
    <name evidence="1" type="ORF">A3K55_01285</name>
</gene>
<evidence type="ECO:0000313" key="2">
    <source>
        <dbReference type="Proteomes" id="UP000185874"/>
    </source>
</evidence>
<proteinExistence type="predicted"/>
<name>A0A1F7SKF5_9BACT</name>
<reference evidence="1 2" key="1">
    <citation type="journal article" date="2016" name="Nat. Commun.">
        <title>Thousands of microbial genomes shed light on interconnected biogeochemical processes in an aquifer system.</title>
        <authorList>
            <person name="Anantharaman K."/>
            <person name="Brown C.T."/>
            <person name="Hug L.A."/>
            <person name="Sharon I."/>
            <person name="Castelle C.J."/>
            <person name="Probst A.J."/>
            <person name="Thomas B.C."/>
            <person name="Singh A."/>
            <person name="Wilkins M.J."/>
            <person name="Karaoz U."/>
            <person name="Brodie E.L."/>
            <person name="Williams K.H."/>
            <person name="Hubbard S.S."/>
            <person name="Banfield J.F."/>
        </authorList>
    </citation>
    <scope>NUCLEOTIDE SEQUENCE [LARGE SCALE GENOMIC DNA]</scope>
</reference>
<accession>A0A1F7SKF5</accession>
<protein>
    <recommendedName>
        <fullName evidence="3">Bacterial toxin RNase RnlA/LsoA DBD domain-containing protein</fullName>
    </recommendedName>
</protein>
<sequence length="167" mass="19102">MIPATLFSQVKSKLPPEQSGLIADIQTILGCLKKFDHISDYSFLVSPVAKAYEGFLKDFFLKTGIIDSDTYHSDRFRVGKTLNPSLRYKRYSIFQKLADLSDGGEELAEILWDAWKFGRNEIFHYFPKNLHKLSRDEAEGRIAQVLQAIIAAQNFYQSHLAVNKNLL</sequence>
<organism evidence="1 2">
    <name type="scientific">Candidatus Shapirobacteria bacterium RBG_13_44_7</name>
    <dbReference type="NCBI Taxonomy" id="1802149"/>
    <lineage>
        <taxon>Bacteria</taxon>
        <taxon>Candidatus Shapironibacteriota</taxon>
    </lineage>
</organism>